<evidence type="ECO:0000256" key="1">
    <source>
        <dbReference type="ARBA" id="ARBA00009477"/>
    </source>
</evidence>
<proteinExistence type="inferred from homology"/>
<feature type="coiled-coil region" evidence="2">
    <location>
        <begin position="127"/>
        <end position="161"/>
    </location>
</feature>
<reference evidence="5 6" key="1">
    <citation type="submission" date="2015-03" db="EMBL/GenBank/DDBJ databases">
        <authorList>
            <person name="Hassan Y.I."/>
            <person name="Lepp D."/>
            <person name="Zhou T."/>
        </authorList>
    </citation>
    <scope>NUCLEOTIDE SEQUENCE [LARGE SCALE GENOMIC DNA]</scope>
    <source>
        <strain evidence="5 6">GH2-10</strain>
    </source>
</reference>
<feature type="domain" description="CzcB-like barrel-sandwich hybrid" evidence="3">
    <location>
        <begin position="53"/>
        <end position="190"/>
    </location>
</feature>
<evidence type="ECO:0000256" key="2">
    <source>
        <dbReference type="SAM" id="Coils"/>
    </source>
</evidence>
<evidence type="ECO:0000259" key="3">
    <source>
        <dbReference type="Pfam" id="PF25973"/>
    </source>
</evidence>
<protein>
    <submittedName>
        <fullName evidence="5">Uncharacterized protein</fullName>
    </submittedName>
</protein>
<dbReference type="InterPro" id="IPR058637">
    <property type="entry name" value="YknX-like_C"/>
</dbReference>
<sequence>MVVICIVAAIAYGAIERPWETKPTTVAVEVMKSGPFTQVLAVNGRVAARESVPVRSSVSGQAMEVMAEEGDVIAENDTLVVLDTAQPKSVVEQAQAALEAGMVRQAQAQATFDRAVALGDNAPRSSREDAELALAAATNEVARLHAALDQAKSQLDQYTVRAPLDGVVLSRSIDRGQLVDPQAELFQIADLTDLLVETDVDELYSSRITDGLPALLKPVGETVARKGSVVFAAPRVDPATGGRAIKIAFDEPVDLPVGLTVNANVIVSETPNALTVPRGAIVNDGAESHVLVLENGKATNRQVTFSDWPADRVIVTEGLEEGDAVIVDPTGIADGQSVVAQ</sequence>
<keyword evidence="6" id="KW-1185">Reference proteome</keyword>
<gene>
    <name evidence="5" type="ORF">VW35_11080</name>
</gene>
<dbReference type="Pfam" id="PF25989">
    <property type="entry name" value="YknX_C"/>
    <property type="match status" value="1"/>
</dbReference>
<comment type="caution">
    <text evidence="5">The sequence shown here is derived from an EMBL/GenBank/DDBJ whole genome shotgun (WGS) entry which is preliminary data.</text>
</comment>
<dbReference type="Gene3D" id="2.40.30.170">
    <property type="match status" value="1"/>
</dbReference>
<name>A0A0F5L9U4_9HYPH</name>
<dbReference type="AlphaFoldDB" id="A0A0F5L9U4"/>
<evidence type="ECO:0000259" key="4">
    <source>
        <dbReference type="Pfam" id="PF25989"/>
    </source>
</evidence>
<dbReference type="InterPro" id="IPR006143">
    <property type="entry name" value="RND_pump_MFP"/>
</dbReference>
<dbReference type="Pfam" id="PF25973">
    <property type="entry name" value="BSH_CzcB"/>
    <property type="match status" value="1"/>
</dbReference>
<keyword evidence="2" id="KW-0175">Coiled coil</keyword>
<dbReference type="InterPro" id="IPR058647">
    <property type="entry name" value="BSH_CzcB-like"/>
</dbReference>
<organism evidence="5 6">
    <name type="scientific">Devosia soli</name>
    <dbReference type="NCBI Taxonomy" id="361041"/>
    <lineage>
        <taxon>Bacteria</taxon>
        <taxon>Pseudomonadati</taxon>
        <taxon>Pseudomonadota</taxon>
        <taxon>Alphaproteobacteria</taxon>
        <taxon>Hyphomicrobiales</taxon>
        <taxon>Devosiaceae</taxon>
        <taxon>Devosia</taxon>
    </lineage>
</organism>
<feature type="domain" description="YknX-like C-terminal permuted SH3-like" evidence="4">
    <location>
        <begin position="273"/>
        <end position="338"/>
    </location>
</feature>
<dbReference type="Gene3D" id="2.40.50.100">
    <property type="match status" value="1"/>
</dbReference>
<dbReference type="Proteomes" id="UP000033514">
    <property type="component" value="Unassembled WGS sequence"/>
</dbReference>
<dbReference type="EMBL" id="LAJG01000022">
    <property type="protein sequence ID" value="KKB78397.1"/>
    <property type="molecule type" value="Genomic_DNA"/>
</dbReference>
<dbReference type="STRING" id="361041.VW35_11080"/>
<dbReference type="Gene3D" id="1.10.287.470">
    <property type="entry name" value="Helix hairpin bin"/>
    <property type="match status" value="1"/>
</dbReference>
<accession>A0A0F5L9U4</accession>
<evidence type="ECO:0000313" key="6">
    <source>
        <dbReference type="Proteomes" id="UP000033514"/>
    </source>
</evidence>
<dbReference type="GO" id="GO:1990281">
    <property type="term" value="C:efflux pump complex"/>
    <property type="evidence" value="ECO:0007669"/>
    <property type="project" value="TreeGrafter"/>
</dbReference>
<dbReference type="PATRIC" id="fig|361041.3.peg.1583"/>
<dbReference type="Gene3D" id="2.40.420.20">
    <property type="match status" value="1"/>
</dbReference>
<evidence type="ECO:0000313" key="5">
    <source>
        <dbReference type="EMBL" id="KKB78397.1"/>
    </source>
</evidence>
<dbReference type="PANTHER" id="PTHR30469">
    <property type="entry name" value="MULTIDRUG RESISTANCE PROTEIN MDTA"/>
    <property type="match status" value="1"/>
</dbReference>
<dbReference type="NCBIfam" id="TIGR01730">
    <property type="entry name" value="RND_mfp"/>
    <property type="match status" value="1"/>
</dbReference>
<comment type="similarity">
    <text evidence="1">Belongs to the membrane fusion protein (MFP) (TC 8.A.1) family.</text>
</comment>
<dbReference type="PANTHER" id="PTHR30469:SF15">
    <property type="entry name" value="HLYD FAMILY OF SECRETION PROTEINS"/>
    <property type="match status" value="1"/>
</dbReference>
<dbReference type="GO" id="GO:0015562">
    <property type="term" value="F:efflux transmembrane transporter activity"/>
    <property type="evidence" value="ECO:0007669"/>
    <property type="project" value="TreeGrafter"/>
</dbReference>
<dbReference type="SUPFAM" id="SSF111369">
    <property type="entry name" value="HlyD-like secretion proteins"/>
    <property type="match status" value="1"/>
</dbReference>